<name>A0A5N4DV76_CAMDR</name>
<reference evidence="1 2" key="1">
    <citation type="journal article" date="2019" name="Mol. Ecol. Resour.">
        <title>Improving Illumina assemblies with Hi-C and long reads: an example with the North African dromedary.</title>
        <authorList>
            <person name="Elbers J.P."/>
            <person name="Rogers M.F."/>
            <person name="Perelman P.L."/>
            <person name="Proskuryakova A.A."/>
            <person name="Serdyukova N.A."/>
            <person name="Johnson W.E."/>
            <person name="Horin P."/>
            <person name="Corander J."/>
            <person name="Murphy D."/>
            <person name="Burger P.A."/>
        </authorList>
    </citation>
    <scope>NUCLEOTIDE SEQUENCE [LARGE SCALE GENOMIC DNA]</scope>
    <source>
        <strain evidence="1">Drom800</strain>
        <tissue evidence="1">Blood</tissue>
    </source>
</reference>
<proteinExistence type="predicted"/>
<accession>A0A5N4DV76</accession>
<dbReference type="EMBL" id="JWIN03000009">
    <property type="protein sequence ID" value="KAB1275083.1"/>
    <property type="molecule type" value="Genomic_DNA"/>
</dbReference>
<protein>
    <submittedName>
        <fullName evidence="1">Uncharacterized protein</fullName>
    </submittedName>
</protein>
<organism evidence="1 2">
    <name type="scientific">Camelus dromedarius</name>
    <name type="common">Dromedary</name>
    <name type="synonym">Arabian camel</name>
    <dbReference type="NCBI Taxonomy" id="9838"/>
    <lineage>
        <taxon>Eukaryota</taxon>
        <taxon>Metazoa</taxon>
        <taxon>Chordata</taxon>
        <taxon>Craniata</taxon>
        <taxon>Vertebrata</taxon>
        <taxon>Euteleostomi</taxon>
        <taxon>Mammalia</taxon>
        <taxon>Eutheria</taxon>
        <taxon>Laurasiatheria</taxon>
        <taxon>Artiodactyla</taxon>
        <taxon>Tylopoda</taxon>
        <taxon>Camelidae</taxon>
        <taxon>Camelus</taxon>
    </lineage>
</organism>
<evidence type="ECO:0000313" key="2">
    <source>
        <dbReference type="Proteomes" id="UP000299084"/>
    </source>
</evidence>
<sequence>MDIQRFHTAGTAGALSQPHTLTHQDSVSVTLWRHGVLQQSCQGEDGRAWEHTVGEAPLLVSPPLPRP</sequence>
<keyword evidence="2" id="KW-1185">Reference proteome</keyword>
<dbReference type="AlphaFoldDB" id="A0A5N4DV76"/>
<comment type="caution">
    <text evidence="1">The sequence shown here is derived from an EMBL/GenBank/DDBJ whole genome shotgun (WGS) entry which is preliminary data.</text>
</comment>
<dbReference type="Proteomes" id="UP000299084">
    <property type="component" value="Unassembled WGS sequence"/>
</dbReference>
<gene>
    <name evidence="1" type="ORF">Cadr_000011209</name>
</gene>
<evidence type="ECO:0000313" key="1">
    <source>
        <dbReference type="EMBL" id="KAB1275083.1"/>
    </source>
</evidence>